<organism evidence="2 3">
    <name type="scientific">Sorangium cellulosum</name>
    <name type="common">Polyangium cellulosum</name>
    <dbReference type="NCBI Taxonomy" id="56"/>
    <lineage>
        <taxon>Bacteria</taxon>
        <taxon>Pseudomonadati</taxon>
        <taxon>Myxococcota</taxon>
        <taxon>Polyangia</taxon>
        <taxon>Polyangiales</taxon>
        <taxon>Polyangiaceae</taxon>
        <taxon>Sorangium</taxon>
    </lineage>
</organism>
<proteinExistence type="predicted"/>
<feature type="region of interest" description="Disordered" evidence="1">
    <location>
        <begin position="1"/>
        <end position="28"/>
    </location>
</feature>
<feature type="compositionally biased region" description="Basic and acidic residues" evidence="1">
    <location>
        <begin position="7"/>
        <end position="24"/>
    </location>
</feature>
<protein>
    <submittedName>
        <fullName evidence="2">Uncharacterized protein</fullName>
    </submittedName>
</protein>
<evidence type="ECO:0000313" key="3">
    <source>
        <dbReference type="Proteomes" id="UP000295781"/>
    </source>
</evidence>
<dbReference type="AlphaFoldDB" id="A0A4P2PUH0"/>
<accession>A0A4P2PUH0</accession>
<reference evidence="2 3" key="1">
    <citation type="submission" date="2015-09" db="EMBL/GenBank/DDBJ databases">
        <title>Sorangium comparison.</title>
        <authorList>
            <person name="Zaburannyi N."/>
            <person name="Bunk B."/>
            <person name="Overmann J."/>
            <person name="Mueller R."/>
        </authorList>
    </citation>
    <scope>NUCLEOTIDE SEQUENCE [LARGE SCALE GENOMIC DNA]</scope>
    <source>
        <strain evidence="2 3">So ceGT47</strain>
    </source>
</reference>
<name>A0A4P2PUH0_SORCE</name>
<feature type="region of interest" description="Disordered" evidence="1">
    <location>
        <begin position="85"/>
        <end position="107"/>
    </location>
</feature>
<dbReference type="EMBL" id="CP012670">
    <property type="protein sequence ID" value="AUX20033.1"/>
    <property type="molecule type" value="Genomic_DNA"/>
</dbReference>
<gene>
    <name evidence="2" type="ORF">SOCEGT47_004960</name>
</gene>
<dbReference type="Proteomes" id="UP000295781">
    <property type="component" value="Chromosome"/>
</dbReference>
<evidence type="ECO:0000256" key="1">
    <source>
        <dbReference type="SAM" id="MobiDB-lite"/>
    </source>
</evidence>
<sequence>MKHRYHEHQGLFEHEKDSIRKDSNQRATNAGLDLRKLERILYDTADRGIQLRLESESEIASLPLVPKRGVEDFDLRFLADLKPSHRCAARSRESRSRRASSHGRLEP</sequence>
<evidence type="ECO:0000313" key="2">
    <source>
        <dbReference type="EMBL" id="AUX20033.1"/>
    </source>
</evidence>